<dbReference type="PANTHER" id="PTHR42695">
    <property type="entry name" value="GLUTAMINE AMIDOTRANSFERASE YLR126C-RELATED"/>
    <property type="match status" value="1"/>
</dbReference>
<name>A0A150IQE7_9EURY</name>
<dbReference type="InterPro" id="IPR044992">
    <property type="entry name" value="ChyE-like"/>
</dbReference>
<accession>A0A150IQE7</accession>
<dbReference type="PANTHER" id="PTHR42695:SF5">
    <property type="entry name" value="GLUTAMINE AMIDOTRANSFERASE YLR126C-RELATED"/>
    <property type="match status" value="1"/>
</dbReference>
<dbReference type="EMBL" id="LNGC01000156">
    <property type="protein sequence ID" value="KYC47236.1"/>
    <property type="molecule type" value="Genomic_DNA"/>
</dbReference>
<protein>
    <submittedName>
        <fullName evidence="2">Glutamine amidotransferase</fullName>
    </submittedName>
</protein>
<evidence type="ECO:0000313" key="3">
    <source>
        <dbReference type="Proteomes" id="UP000075398"/>
    </source>
</evidence>
<dbReference type="AlphaFoldDB" id="A0A150IQE7"/>
<dbReference type="InterPro" id="IPR017926">
    <property type="entry name" value="GATASE"/>
</dbReference>
<proteinExistence type="predicted"/>
<evidence type="ECO:0000313" key="2">
    <source>
        <dbReference type="EMBL" id="KYC47236.1"/>
    </source>
</evidence>
<gene>
    <name evidence="2" type="ORF">AMQ22_01993</name>
</gene>
<dbReference type="GO" id="GO:0005829">
    <property type="term" value="C:cytosol"/>
    <property type="evidence" value="ECO:0007669"/>
    <property type="project" value="TreeGrafter"/>
</dbReference>
<keyword evidence="2" id="KW-0808">Transferase</keyword>
<dbReference type="Gene3D" id="3.40.50.880">
    <property type="match status" value="1"/>
</dbReference>
<keyword evidence="2" id="KW-0315">Glutamine amidotransferase</keyword>
<evidence type="ECO:0000259" key="1">
    <source>
        <dbReference type="Pfam" id="PF00117"/>
    </source>
</evidence>
<dbReference type="Proteomes" id="UP000075398">
    <property type="component" value="Unassembled WGS sequence"/>
</dbReference>
<dbReference type="GO" id="GO:0016740">
    <property type="term" value="F:transferase activity"/>
    <property type="evidence" value="ECO:0007669"/>
    <property type="project" value="UniProtKB-KW"/>
</dbReference>
<dbReference type="PROSITE" id="PS51273">
    <property type="entry name" value="GATASE_TYPE_1"/>
    <property type="match status" value="1"/>
</dbReference>
<comment type="caution">
    <text evidence="2">The sequence shown here is derived from an EMBL/GenBank/DDBJ whole genome shotgun (WGS) entry which is preliminary data.</text>
</comment>
<dbReference type="CDD" id="cd01741">
    <property type="entry name" value="GATase1_1"/>
    <property type="match status" value="1"/>
</dbReference>
<organism evidence="2 3">
    <name type="scientific">Candidatus Methanofastidiosum methylothiophilum</name>
    <dbReference type="NCBI Taxonomy" id="1705564"/>
    <lineage>
        <taxon>Archaea</taxon>
        <taxon>Methanobacteriati</taxon>
        <taxon>Methanobacteriota</taxon>
        <taxon>Stenosarchaea group</taxon>
        <taxon>Candidatus Methanofastidiosia</taxon>
        <taxon>Candidatus Methanofastidiosales</taxon>
        <taxon>Candidatus Methanofastidiosaceae</taxon>
        <taxon>Candidatus Methanofastidiosum</taxon>
    </lineage>
</organism>
<dbReference type="InterPro" id="IPR029062">
    <property type="entry name" value="Class_I_gatase-like"/>
</dbReference>
<dbReference type="Pfam" id="PF00117">
    <property type="entry name" value="GATase"/>
    <property type="match status" value="1"/>
</dbReference>
<dbReference type="SUPFAM" id="SSF52317">
    <property type="entry name" value="Class I glutamine amidotransferase-like"/>
    <property type="match status" value="1"/>
</dbReference>
<reference evidence="2 3" key="1">
    <citation type="journal article" date="2016" name="ISME J.">
        <title>Chasing the elusive Euryarchaeota class WSA2: genomes reveal a uniquely fastidious methyl-reducing methanogen.</title>
        <authorList>
            <person name="Nobu M.K."/>
            <person name="Narihiro T."/>
            <person name="Kuroda K."/>
            <person name="Mei R."/>
            <person name="Liu W.T."/>
        </authorList>
    </citation>
    <scope>NUCLEOTIDE SEQUENCE [LARGE SCALE GENOMIC DNA]</scope>
    <source>
        <strain evidence="2">U1lsi0528_Bin055</strain>
    </source>
</reference>
<sequence>MDKGIPCFGICLGLQVMVKALGGKVTTNPIKEIGWRDPDKNLFKVYLTEEGRKDPIFEGIESEFEIFQLHGETVELTRQMKVLGTGKYCKNQIVKCGENAYGFQGHLELSYDMFNTWIQEDEDLKKIENSLLKADYGVVRKKYESTGNKILKNFLKLSGHELK</sequence>
<feature type="domain" description="Glutamine amidotransferase" evidence="1">
    <location>
        <begin position="3"/>
        <end position="112"/>
    </location>
</feature>